<evidence type="ECO:0000313" key="14">
    <source>
        <dbReference type="EMBL" id="ACB74856.1"/>
    </source>
</evidence>
<evidence type="ECO:0000256" key="6">
    <source>
        <dbReference type="ARBA" id="ARBA00022840"/>
    </source>
</evidence>
<feature type="region of interest" description="Disordered" evidence="12">
    <location>
        <begin position="506"/>
        <end position="530"/>
    </location>
</feature>
<proteinExistence type="inferred from homology"/>
<gene>
    <name evidence="11" type="primary">uup</name>
    <name evidence="14" type="ordered locus">Oter_1572</name>
</gene>
<evidence type="ECO:0000256" key="1">
    <source>
        <dbReference type="ARBA" id="ARBA00022490"/>
    </source>
</evidence>
<dbReference type="FunFam" id="3.40.50.300:FF:000011">
    <property type="entry name" value="Putative ABC transporter ATP-binding component"/>
    <property type="match status" value="1"/>
</dbReference>
<dbReference type="InterPro" id="IPR032781">
    <property type="entry name" value="ABC_tran_Xtn"/>
</dbReference>
<evidence type="ECO:0000256" key="11">
    <source>
        <dbReference type="HAMAP-Rule" id="MF_00848"/>
    </source>
</evidence>
<keyword evidence="3 11" id="KW-0547">Nucleotide-binding</keyword>
<dbReference type="InterPro" id="IPR043686">
    <property type="entry name" value="Uup"/>
</dbReference>
<dbReference type="Proteomes" id="UP000007013">
    <property type="component" value="Chromosome"/>
</dbReference>
<dbReference type="InterPro" id="IPR003593">
    <property type="entry name" value="AAA+_ATPase"/>
</dbReference>
<comment type="similarity">
    <text evidence="10 11">Belongs to the ABC transporter superfamily. ABCF family. Uup subfamily.</text>
</comment>
<dbReference type="eggNOG" id="COG0488">
    <property type="taxonomic scope" value="Bacteria"/>
</dbReference>
<dbReference type="OrthoDB" id="9801441at2"/>
<keyword evidence="1 11" id="KW-0963">Cytoplasm</keyword>
<keyword evidence="8 11" id="KW-0234">DNA repair</keyword>
<dbReference type="EC" id="3.6.1.-" evidence="11"/>
<dbReference type="Pfam" id="PF00005">
    <property type="entry name" value="ABC_tran"/>
    <property type="match status" value="2"/>
</dbReference>
<name>B1ZTS0_OPITP</name>
<dbReference type="InterPro" id="IPR051309">
    <property type="entry name" value="ABCF_ATPase"/>
</dbReference>
<keyword evidence="15" id="KW-1185">Reference proteome</keyword>
<keyword evidence="7 11" id="KW-0238">DNA-binding</keyword>
<dbReference type="GO" id="GO:0005737">
    <property type="term" value="C:cytoplasm"/>
    <property type="evidence" value="ECO:0007669"/>
    <property type="project" value="UniProtKB-SubCell"/>
</dbReference>
<dbReference type="PANTHER" id="PTHR42855">
    <property type="entry name" value="ABC TRANSPORTER ATP-BINDING SUBUNIT"/>
    <property type="match status" value="1"/>
</dbReference>
<evidence type="ECO:0000259" key="13">
    <source>
        <dbReference type="PROSITE" id="PS50893"/>
    </source>
</evidence>
<dbReference type="GO" id="GO:0006281">
    <property type="term" value="P:DNA repair"/>
    <property type="evidence" value="ECO:0007669"/>
    <property type="project" value="UniProtKB-KW"/>
</dbReference>
<dbReference type="SUPFAM" id="SSF52540">
    <property type="entry name" value="P-loop containing nucleoside triphosphate hydrolases"/>
    <property type="match status" value="2"/>
</dbReference>
<comment type="function">
    <text evidence="11">Probably plays a role in ribosome assembly or function. May be involved in resolution of branched DNA intermediates that result from template switching in postreplication gaps. Binds DNA and has ATPase activity.</text>
</comment>
<evidence type="ECO:0000256" key="3">
    <source>
        <dbReference type="ARBA" id="ARBA00022741"/>
    </source>
</evidence>
<keyword evidence="4 11" id="KW-0227">DNA damage</keyword>
<evidence type="ECO:0000256" key="7">
    <source>
        <dbReference type="ARBA" id="ARBA00023125"/>
    </source>
</evidence>
<feature type="domain" description="ABC transporter" evidence="13">
    <location>
        <begin position="287"/>
        <end position="506"/>
    </location>
</feature>
<dbReference type="CDD" id="cd03221">
    <property type="entry name" value="ABCF_EF-3"/>
    <property type="match status" value="2"/>
</dbReference>
<evidence type="ECO:0000256" key="4">
    <source>
        <dbReference type="ARBA" id="ARBA00022763"/>
    </source>
</evidence>
<evidence type="ECO:0000313" key="15">
    <source>
        <dbReference type="Proteomes" id="UP000007013"/>
    </source>
</evidence>
<comment type="catalytic activity">
    <reaction evidence="9 11">
        <text>ATP + H2O = ADP + phosphate + H(+)</text>
        <dbReference type="Rhea" id="RHEA:13065"/>
        <dbReference type="ChEBI" id="CHEBI:15377"/>
        <dbReference type="ChEBI" id="CHEBI:15378"/>
        <dbReference type="ChEBI" id="CHEBI:30616"/>
        <dbReference type="ChEBI" id="CHEBI:43474"/>
        <dbReference type="ChEBI" id="CHEBI:456216"/>
    </reaction>
</comment>
<dbReference type="InterPro" id="IPR003439">
    <property type="entry name" value="ABC_transporter-like_ATP-bd"/>
</dbReference>
<dbReference type="HOGENOM" id="CLU_000604_36_0_0"/>
<keyword evidence="5 11" id="KW-0378">Hydrolase</keyword>
<accession>B1ZTS0</accession>
<dbReference type="SMART" id="SM00382">
    <property type="entry name" value="AAA"/>
    <property type="match status" value="2"/>
</dbReference>
<dbReference type="GO" id="GO:0003677">
    <property type="term" value="F:DNA binding"/>
    <property type="evidence" value="ECO:0007669"/>
    <property type="project" value="UniProtKB-UniRule"/>
</dbReference>
<organism evidence="14 15">
    <name type="scientific">Opitutus terrae (strain DSM 11246 / JCM 15787 / PB90-1)</name>
    <dbReference type="NCBI Taxonomy" id="452637"/>
    <lineage>
        <taxon>Bacteria</taxon>
        <taxon>Pseudomonadati</taxon>
        <taxon>Verrucomicrobiota</taxon>
        <taxon>Opitutia</taxon>
        <taxon>Opitutales</taxon>
        <taxon>Opitutaceae</taxon>
        <taxon>Opitutus</taxon>
    </lineage>
</organism>
<evidence type="ECO:0000256" key="12">
    <source>
        <dbReference type="SAM" id="MobiDB-lite"/>
    </source>
</evidence>
<dbReference type="PROSITE" id="PS00211">
    <property type="entry name" value="ABC_TRANSPORTER_1"/>
    <property type="match status" value="2"/>
</dbReference>
<dbReference type="InterPro" id="IPR032524">
    <property type="entry name" value="ABC_tran_C"/>
</dbReference>
<protein>
    <recommendedName>
        <fullName evidence="11">ATP-binding protein Uup</fullName>
        <ecNumber evidence="11">3.6.1.-</ecNumber>
    </recommendedName>
</protein>
<feature type="compositionally biased region" description="Basic and acidic residues" evidence="12">
    <location>
        <begin position="506"/>
        <end position="518"/>
    </location>
</feature>
<dbReference type="InterPro" id="IPR017871">
    <property type="entry name" value="ABC_transporter-like_CS"/>
</dbReference>
<evidence type="ECO:0000256" key="8">
    <source>
        <dbReference type="ARBA" id="ARBA00023204"/>
    </source>
</evidence>
<dbReference type="Gene3D" id="1.10.287.380">
    <property type="entry name" value="Valyl-tRNA synthetase, C-terminal domain"/>
    <property type="match status" value="1"/>
</dbReference>
<dbReference type="HAMAP" id="MF_00848">
    <property type="entry name" value="Uup"/>
    <property type="match status" value="1"/>
</dbReference>
<dbReference type="RefSeq" id="WP_012374394.1">
    <property type="nucleotide sequence ID" value="NC_010571.1"/>
</dbReference>
<feature type="domain" description="ABC transporter" evidence="13">
    <location>
        <begin position="4"/>
        <end position="220"/>
    </location>
</feature>
<dbReference type="Pfam" id="PF12848">
    <property type="entry name" value="ABC_tran_Xtn"/>
    <property type="match status" value="1"/>
</dbReference>
<dbReference type="EMBL" id="CP001032">
    <property type="protein sequence ID" value="ACB74856.1"/>
    <property type="molecule type" value="Genomic_DNA"/>
</dbReference>
<dbReference type="Pfam" id="PF16326">
    <property type="entry name" value="ABC_tran_CTD"/>
    <property type="match status" value="1"/>
</dbReference>
<reference evidence="14 15" key="1">
    <citation type="journal article" date="2011" name="J. Bacteriol.">
        <title>Genome sequence of the verrucomicrobium Opitutus terrae PB90-1, an abundant inhabitant of rice paddy soil ecosystems.</title>
        <authorList>
            <person name="van Passel M.W."/>
            <person name="Kant R."/>
            <person name="Palva A."/>
            <person name="Copeland A."/>
            <person name="Lucas S."/>
            <person name="Lapidus A."/>
            <person name="Glavina del Rio T."/>
            <person name="Pitluck S."/>
            <person name="Goltsman E."/>
            <person name="Clum A."/>
            <person name="Sun H."/>
            <person name="Schmutz J."/>
            <person name="Larimer F.W."/>
            <person name="Land M.L."/>
            <person name="Hauser L."/>
            <person name="Kyrpides N."/>
            <person name="Mikhailova N."/>
            <person name="Richardson P.P."/>
            <person name="Janssen P.H."/>
            <person name="de Vos W.M."/>
            <person name="Smidt H."/>
        </authorList>
    </citation>
    <scope>NUCLEOTIDE SEQUENCE [LARGE SCALE GENOMIC DNA]</scope>
    <source>
        <strain evidence="15">DSM 11246 / JCM 15787 / PB90-1</strain>
    </source>
</reference>
<dbReference type="InterPro" id="IPR027417">
    <property type="entry name" value="P-loop_NTPase"/>
</dbReference>
<dbReference type="Gene3D" id="3.40.50.300">
    <property type="entry name" value="P-loop containing nucleotide triphosphate hydrolases"/>
    <property type="match status" value="2"/>
</dbReference>
<evidence type="ECO:0000256" key="5">
    <source>
        <dbReference type="ARBA" id="ARBA00022801"/>
    </source>
</evidence>
<dbReference type="FunFam" id="3.40.50.300:FF:000309">
    <property type="entry name" value="ABC transporter ATP-binding protein"/>
    <property type="match status" value="1"/>
</dbReference>
<dbReference type="PANTHER" id="PTHR42855:SF1">
    <property type="entry name" value="ABC TRANSPORTER DOMAIN-CONTAINING PROTEIN"/>
    <property type="match status" value="1"/>
</dbReference>
<dbReference type="InterPro" id="IPR037118">
    <property type="entry name" value="Val-tRNA_synth_C_sf"/>
</dbReference>
<comment type="subcellular location">
    <subcellularLocation>
        <location evidence="11">Cytoplasm</location>
    </subcellularLocation>
    <text evidence="11">Associates with ribosomes.</text>
</comment>
<dbReference type="AlphaFoldDB" id="B1ZTS0"/>
<dbReference type="KEGG" id="ote:Oter_1572"/>
<dbReference type="PROSITE" id="PS50893">
    <property type="entry name" value="ABC_TRANSPORTER_2"/>
    <property type="match status" value="2"/>
</dbReference>
<keyword evidence="2 11" id="KW-0677">Repeat</keyword>
<sequence length="603" mass="67167">MALVSLLDVSLSFGGAPLLDRVNLQIDRGERVCLVGRNGAGKSTLMKLIAGELQPDSGQVMRSAGAAFARLQQEVPAGLVGTVRAVVEGEGGAFEEHNDWERHDRVERLLASMGLPAEAAFGSLSAGQKRRVLLARGLVEQPQLLLLDEPTNHLDLASIEWLENYLLQWGGALLFVTHDRAFLRKLATRIIEIDRGQLIGWACDYDTFLVRKQAVLEAEEVQRAQFDKKLAQEEEWIRRGVKAQRSRAQNRIHALEKMRAERAARRERAGTARLTAQEADRSGFKVIECKDAGFRHAADARWIVRHLDVRIERGDKIGIVGPNGAGKTTLLRLLLGELAPQEGTIEQGTRLEIVYYDQLRAQLNEDLRVQDAVADGNTTVTINGRTRHVISYLEDFLFEPARSRTPVRALSGGERNRLLLARLFTKPCNVLVLDEPTNDLDAETLELLEDLLVEFGGTLLLVSHDRAFLNEVCTSLLVFEGEGDGRVTEYLGGYDDWQRERAAKAAVEEKRREAEKARTNSAPAEPQPVAKPRKLLNRERAELEALPGRIEALEAEQLQLTNQLADPTFFKRAGADVAKATARLQELEQEIAANYARWEELGG</sequence>
<feature type="binding site" evidence="11">
    <location>
        <begin position="321"/>
        <end position="328"/>
    </location>
    <ligand>
        <name>ATP</name>
        <dbReference type="ChEBI" id="CHEBI:30616"/>
        <label>2</label>
    </ligand>
</feature>
<evidence type="ECO:0000256" key="10">
    <source>
        <dbReference type="ARBA" id="ARBA00061478"/>
    </source>
</evidence>
<evidence type="ECO:0000256" key="2">
    <source>
        <dbReference type="ARBA" id="ARBA00022737"/>
    </source>
</evidence>
<dbReference type="GO" id="GO:0005524">
    <property type="term" value="F:ATP binding"/>
    <property type="evidence" value="ECO:0007669"/>
    <property type="project" value="UniProtKB-UniRule"/>
</dbReference>
<keyword evidence="6 11" id="KW-0067">ATP-binding</keyword>
<dbReference type="GO" id="GO:0016887">
    <property type="term" value="F:ATP hydrolysis activity"/>
    <property type="evidence" value="ECO:0007669"/>
    <property type="project" value="UniProtKB-UniRule"/>
</dbReference>
<dbReference type="GO" id="GO:0043022">
    <property type="term" value="F:ribosome binding"/>
    <property type="evidence" value="ECO:0007669"/>
    <property type="project" value="UniProtKB-UniRule"/>
</dbReference>
<dbReference type="STRING" id="452637.Oter_1572"/>
<evidence type="ECO:0000256" key="9">
    <source>
        <dbReference type="ARBA" id="ARBA00049360"/>
    </source>
</evidence>
<feature type="binding site" evidence="11">
    <location>
        <begin position="36"/>
        <end position="43"/>
    </location>
    <ligand>
        <name>ATP</name>
        <dbReference type="ChEBI" id="CHEBI:30616"/>
        <label>1</label>
    </ligand>
</feature>